<organism evidence="1">
    <name type="scientific">marine metagenome</name>
    <dbReference type="NCBI Taxonomy" id="408172"/>
    <lineage>
        <taxon>unclassified sequences</taxon>
        <taxon>metagenomes</taxon>
        <taxon>ecological metagenomes</taxon>
    </lineage>
</organism>
<accession>A0A381WX03</accession>
<reference evidence="1" key="1">
    <citation type="submission" date="2018-05" db="EMBL/GenBank/DDBJ databases">
        <authorList>
            <person name="Lanie J.A."/>
            <person name="Ng W.-L."/>
            <person name="Kazmierczak K.M."/>
            <person name="Andrzejewski T.M."/>
            <person name="Davidsen T.M."/>
            <person name="Wayne K.J."/>
            <person name="Tettelin H."/>
            <person name="Glass J.I."/>
            <person name="Rusch D."/>
            <person name="Podicherti R."/>
            <person name="Tsui H.-C.T."/>
            <person name="Winkler M.E."/>
        </authorList>
    </citation>
    <scope>NUCLEOTIDE SEQUENCE</scope>
</reference>
<gene>
    <name evidence="1" type="ORF">METZ01_LOCUS109888</name>
</gene>
<name>A0A381WX03_9ZZZZ</name>
<sequence>MGNIQYLNQTLNILQDIEINFMMLRGFDEYEQCSKDNDIDILIHPKDIDKAQAELIDTLGYRVVIQNSQMLYDAKPKRHFYQDKYDLHLDVVEGLYYCSMNDKNLFVPIAEPLQKTIWEDKVKVERPWHFQPSNEDLLVHLCCHCLFDKGKIPKKYISQIRLLYEECNTKLLRTKMEWAFYKMGLPMLDVIGSGNITDLPRAYTQSASY</sequence>
<protein>
    <recommendedName>
        <fullName evidence="2">Nucleotidyltransferase family protein</fullName>
    </recommendedName>
</protein>
<dbReference type="AlphaFoldDB" id="A0A381WX03"/>
<dbReference type="Pfam" id="PF14907">
    <property type="entry name" value="NTP_transf_5"/>
    <property type="match status" value="1"/>
</dbReference>
<evidence type="ECO:0000313" key="1">
    <source>
        <dbReference type="EMBL" id="SVA57034.1"/>
    </source>
</evidence>
<dbReference type="InterPro" id="IPR039498">
    <property type="entry name" value="NTP_transf_5"/>
</dbReference>
<proteinExistence type="predicted"/>
<evidence type="ECO:0008006" key="2">
    <source>
        <dbReference type="Google" id="ProtNLM"/>
    </source>
</evidence>
<dbReference type="EMBL" id="UINC01013159">
    <property type="protein sequence ID" value="SVA57034.1"/>
    <property type="molecule type" value="Genomic_DNA"/>
</dbReference>